<evidence type="ECO:0008006" key="3">
    <source>
        <dbReference type="Google" id="ProtNLM"/>
    </source>
</evidence>
<keyword evidence="2" id="KW-1185">Reference proteome</keyword>
<evidence type="ECO:0000313" key="1">
    <source>
        <dbReference type="EMBL" id="ADO83715.1"/>
    </source>
</evidence>
<dbReference type="Proteomes" id="UP000006875">
    <property type="component" value="Plasmid pILYOP01"/>
</dbReference>
<dbReference type="OrthoDB" id="5518677at2"/>
<proteinExistence type="predicted"/>
<dbReference type="RefSeq" id="WP_013388377.1">
    <property type="nucleotide sequence ID" value="NC_014633.1"/>
</dbReference>
<dbReference type="HOGENOM" id="CLU_100483_0_0_0"/>
<dbReference type="InterPro" id="IPR010633">
    <property type="entry name" value="Phage_lambda_GpZ"/>
</dbReference>
<dbReference type="EMBL" id="CP002282">
    <property type="protein sequence ID" value="ADO83715.1"/>
    <property type="molecule type" value="Genomic_DNA"/>
</dbReference>
<evidence type="ECO:0000313" key="2">
    <source>
        <dbReference type="Proteomes" id="UP000006875"/>
    </source>
</evidence>
<dbReference type="KEGG" id="ipo:Ilyop_1944"/>
<protein>
    <recommendedName>
        <fullName evidence="3">Prophage minor tail Z family protein</fullName>
    </recommendedName>
</protein>
<dbReference type="AlphaFoldDB" id="E3HBL9"/>
<organism evidence="1 2">
    <name type="scientific">Ilyobacter polytropus (strain ATCC 51220 / DSM 2926 / LMG 16218 / CuHBu1)</name>
    <dbReference type="NCBI Taxonomy" id="572544"/>
    <lineage>
        <taxon>Bacteria</taxon>
        <taxon>Fusobacteriati</taxon>
        <taxon>Fusobacteriota</taxon>
        <taxon>Fusobacteriia</taxon>
        <taxon>Fusobacteriales</taxon>
        <taxon>Fusobacteriaceae</taxon>
        <taxon>Ilyobacter</taxon>
    </lineage>
</organism>
<accession>E3HBL9</accession>
<keyword evidence="1" id="KW-0614">Plasmid</keyword>
<sequence length="187" mass="20938">MITIDPMSIRVADYMLKGVSKGVVKSLYRSLNRANSTAKTTLSKEIRKRYYVKAKTVKKDVSVIKANSSSMNSGIRVKGYLLPLSSYKVLSRKGKKVKISVKKGGRVKTFKRAFTSNVAARSKGGEVSTHFGVFERVNSSRLPIRQLYGPSVPEMANNSEVKEAANKSAQTMFDKRFDHEVRRLLDK</sequence>
<gene>
    <name evidence="1" type="ordered locus">Ilyop_1944</name>
</gene>
<dbReference type="Pfam" id="PF06763">
    <property type="entry name" value="Minor_tail_Z"/>
    <property type="match status" value="1"/>
</dbReference>
<geneLocation type="plasmid" evidence="1 2">
    <name>pILYOP01</name>
</geneLocation>
<name>E3HBL9_ILYPC</name>
<reference evidence="1 2" key="1">
    <citation type="journal article" date="2010" name="Stand. Genomic Sci.">
        <title>Complete genome sequence of Ilyobacter polytropus type strain (CuHbu1).</title>
        <authorList>
            <person name="Sikorski J."/>
            <person name="Chertkov O."/>
            <person name="Lapidus A."/>
            <person name="Nolan M."/>
            <person name="Lucas S."/>
            <person name="Del Rio T.G."/>
            <person name="Tice H."/>
            <person name="Cheng J.F."/>
            <person name="Tapia R."/>
            <person name="Han C."/>
            <person name="Goodwin L."/>
            <person name="Pitluck S."/>
            <person name="Liolios K."/>
            <person name="Ivanova N."/>
            <person name="Mavromatis K."/>
            <person name="Mikhailova N."/>
            <person name="Pati A."/>
            <person name="Chen A."/>
            <person name="Palaniappan K."/>
            <person name="Land M."/>
            <person name="Hauser L."/>
            <person name="Chang Y.J."/>
            <person name="Jeffries C.D."/>
            <person name="Brambilla E."/>
            <person name="Yasawong M."/>
            <person name="Rohde M."/>
            <person name="Pukall R."/>
            <person name="Spring S."/>
            <person name="Goker M."/>
            <person name="Woyke T."/>
            <person name="Bristow J."/>
            <person name="Eisen J.A."/>
            <person name="Markowitz V."/>
            <person name="Hugenholtz P."/>
            <person name="Kyrpides N.C."/>
            <person name="Klenk H.P."/>
        </authorList>
    </citation>
    <scope>NUCLEOTIDE SEQUENCE [LARGE SCALE GENOMIC DNA]</scope>
    <source>
        <strain evidence="2">ATCC 51220 / DSM 2926 / LMG 16218 / CuHBu1</strain>
        <plasmid evidence="2">pILYOP01</plasmid>
    </source>
</reference>